<proteinExistence type="predicted"/>
<evidence type="ECO:0000256" key="3">
    <source>
        <dbReference type="ARBA" id="ARBA00022821"/>
    </source>
</evidence>
<keyword evidence="3" id="KW-0611">Plant defense</keyword>
<dbReference type="GO" id="GO:0006952">
    <property type="term" value="P:defense response"/>
    <property type="evidence" value="ECO:0007669"/>
    <property type="project" value="UniProtKB-KW"/>
</dbReference>
<organism evidence="5 6">
    <name type="scientific">Fraxinus pennsylvanica</name>
    <dbReference type="NCBI Taxonomy" id="56036"/>
    <lineage>
        <taxon>Eukaryota</taxon>
        <taxon>Viridiplantae</taxon>
        <taxon>Streptophyta</taxon>
        <taxon>Embryophyta</taxon>
        <taxon>Tracheophyta</taxon>
        <taxon>Spermatophyta</taxon>
        <taxon>Magnoliopsida</taxon>
        <taxon>eudicotyledons</taxon>
        <taxon>Gunneridae</taxon>
        <taxon>Pentapetalae</taxon>
        <taxon>asterids</taxon>
        <taxon>lamiids</taxon>
        <taxon>Lamiales</taxon>
        <taxon>Oleaceae</taxon>
        <taxon>Oleeae</taxon>
        <taxon>Fraxinus</taxon>
    </lineage>
</organism>
<dbReference type="GO" id="GO:0000166">
    <property type="term" value="F:nucleotide binding"/>
    <property type="evidence" value="ECO:0007669"/>
    <property type="project" value="UniProtKB-KW"/>
</dbReference>
<keyword evidence="6" id="KW-1185">Reference proteome</keyword>
<dbReference type="EMBL" id="OU503037">
    <property type="protein sequence ID" value="CAI9755250.1"/>
    <property type="molecule type" value="Genomic_DNA"/>
</dbReference>
<protein>
    <recommendedName>
        <fullName evidence="4">Disease resistance N-terminal domain-containing protein</fullName>
    </recommendedName>
</protein>
<dbReference type="Pfam" id="PF18052">
    <property type="entry name" value="Rx_N"/>
    <property type="match status" value="1"/>
</dbReference>
<sequence length="109" mass="12338">MADAIVEFLLVNLKELLLYHVDLISGVKDQVESLHKELSLMKAFLKDSREKRNESEFACHLSARYRYIAARRNIRASASITGSTPEDGSVPVKDCEVFLQNLLESPPFN</sequence>
<evidence type="ECO:0000256" key="2">
    <source>
        <dbReference type="ARBA" id="ARBA00022741"/>
    </source>
</evidence>
<keyword evidence="1" id="KW-0677">Repeat</keyword>
<dbReference type="Gene3D" id="1.20.5.4130">
    <property type="match status" value="1"/>
</dbReference>
<evidence type="ECO:0000313" key="5">
    <source>
        <dbReference type="EMBL" id="CAI9755250.1"/>
    </source>
</evidence>
<accession>A0AAD1YSQ7</accession>
<name>A0AAD1YSQ7_9LAMI</name>
<evidence type="ECO:0000313" key="6">
    <source>
        <dbReference type="Proteomes" id="UP000834106"/>
    </source>
</evidence>
<dbReference type="InterPro" id="IPR041118">
    <property type="entry name" value="Rx_N"/>
</dbReference>
<keyword evidence="2" id="KW-0547">Nucleotide-binding</keyword>
<dbReference type="Proteomes" id="UP000834106">
    <property type="component" value="Chromosome 2"/>
</dbReference>
<evidence type="ECO:0000256" key="1">
    <source>
        <dbReference type="ARBA" id="ARBA00022737"/>
    </source>
</evidence>
<dbReference type="AlphaFoldDB" id="A0AAD1YSQ7"/>
<feature type="domain" description="Disease resistance N-terminal" evidence="4">
    <location>
        <begin position="5"/>
        <end position="61"/>
    </location>
</feature>
<reference evidence="5" key="1">
    <citation type="submission" date="2023-05" db="EMBL/GenBank/DDBJ databases">
        <authorList>
            <person name="Huff M."/>
        </authorList>
    </citation>
    <scope>NUCLEOTIDE SEQUENCE</scope>
</reference>
<evidence type="ECO:0000259" key="4">
    <source>
        <dbReference type="Pfam" id="PF18052"/>
    </source>
</evidence>
<gene>
    <name evidence="5" type="ORF">FPE_LOCUS2681</name>
</gene>